<dbReference type="Proteomes" id="UP000256919">
    <property type="component" value="Unassembled WGS sequence"/>
</dbReference>
<sequence length="37" mass="4305">MNYLSKTSKNYNIFVTSESDFKIQTTVTLSAVEMLWN</sequence>
<dbReference type="EMBL" id="QREI01000003">
    <property type="protein sequence ID" value="REE24984.1"/>
    <property type="molecule type" value="Genomic_DNA"/>
</dbReference>
<dbReference type="AlphaFoldDB" id="A0A3D9N097"/>
<accession>A0A3D9N097</accession>
<proteinExistence type="predicted"/>
<comment type="caution">
    <text evidence="1">The sequence shown here is derived from an EMBL/GenBank/DDBJ whole genome shotgun (WGS) entry which is preliminary data.</text>
</comment>
<protein>
    <submittedName>
        <fullName evidence="1">Uncharacterized protein</fullName>
    </submittedName>
</protein>
<evidence type="ECO:0000313" key="2">
    <source>
        <dbReference type="Proteomes" id="UP000256919"/>
    </source>
</evidence>
<evidence type="ECO:0000313" key="1">
    <source>
        <dbReference type="EMBL" id="REE24984.1"/>
    </source>
</evidence>
<organism evidence="1 2">
    <name type="scientific">Winogradskyella pacifica</name>
    <dbReference type="NCBI Taxonomy" id="664642"/>
    <lineage>
        <taxon>Bacteria</taxon>
        <taxon>Pseudomonadati</taxon>
        <taxon>Bacteroidota</taxon>
        <taxon>Flavobacteriia</taxon>
        <taxon>Flavobacteriales</taxon>
        <taxon>Flavobacteriaceae</taxon>
        <taxon>Winogradskyella</taxon>
    </lineage>
</organism>
<gene>
    <name evidence="1" type="ORF">DFQ09_103291</name>
</gene>
<name>A0A3D9N097_9FLAO</name>
<keyword evidence="2" id="KW-1185">Reference proteome</keyword>
<reference evidence="1 2" key="1">
    <citation type="submission" date="2018-07" db="EMBL/GenBank/DDBJ databases">
        <title>Genomic Encyclopedia of Type Strains, Phase III (KMG-III): the genomes of soil and plant-associated and newly described type strains.</title>
        <authorList>
            <person name="Whitman W."/>
        </authorList>
    </citation>
    <scope>NUCLEOTIDE SEQUENCE [LARGE SCALE GENOMIC DNA]</scope>
    <source>
        <strain evidence="1 2">CECT 7948</strain>
    </source>
</reference>